<dbReference type="Proteomes" id="UP000734854">
    <property type="component" value="Unassembled WGS sequence"/>
</dbReference>
<gene>
    <name evidence="1" type="ORF">ZIOFF_009512</name>
</gene>
<keyword evidence="2" id="KW-1185">Reference proteome</keyword>
<name>A0A8J5HHT0_ZINOF</name>
<evidence type="ECO:0000313" key="2">
    <source>
        <dbReference type="Proteomes" id="UP000734854"/>
    </source>
</evidence>
<protein>
    <submittedName>
        <fullName evidence="1">Uncharacterized protein</fullName>
    </submittedName>
</protein>
<sequence>MRLVSRELHVKSFYTQRHCNPHAHSSSSRFRRRPNRLLRPTIVRCRRRSYEDARRAAPSLSFEVKHNCALPMQQALFVSTASQVTATIVVSSAYAPFIFAGTSS</sequence>
<reference evidence="1 2" key="1">
    <citation type="submission" date="2020-08" db="EMBL/GenBank/DDBJ databases">
        <title>Plant Genome Project.</title>
        <authorList>
            <person name="Zhang R.-G."/>
        </authorList>
    </citation>
    <scope>NUCLEOTIDE SEQUENCE [LARGE SCALE GENOMIC DNA]</scope>
    <source>
        <tissue evidence="1">Rhizome</tissue>
    </source>
</reference>
<dbReference type="AlphaFoldDB" id="A0A8J5HHT0"/>
<proteinExistence type="predicted"/>
<comment type="caution">
    <text evidence="1">The sequence shown here is derived from an EMBL/GenBank/DDBJ whole genome shotgun (WGS) entry which is preliminary data.</text>
</comment>
<organism evidence="1 2">
    <name type="scientific">Zingiber officinale</name>
    <name type="common">Ginger</name>
    <name type="synonym">Amomum zingiber</name>
    <dbReference type="NCBI Taxonomy" id="94328"/>
    <lineage>
        <taxon>Eukaryota</taxon>
        <taxon>Viridiplantae</taxon>
        <taxon>Streptophyta</taxon>
        <taxon>Embryophyta</taxon>
        <taxon>Tracheophyta</taxon>
        <taxon>Spermatophyta</taxon>
        <taxon>Magnoliopsida</taxon>
        <taxon>Liliopsida</taxon>
        <taxon>Zingiberales</taxon>
        <taxon>Zingiberaceae</taxon>
        <taxon>Zingiber</taxon>
    </lineage>
</organism>
<evidence type="ECO:0000313" key="1">
    <source>
        <dbReference type="EMBL" id="KAG6527413.1"/>
    </source>
</evidence>
<dbReference type="EMBL" id="JACMSC010000003">
    <property type="protein sequence ID" value="KAG6527413.1"/>
    <property type="molecule type" value="Genomic_DNA"/>
</dbReference>
<accession>A0A8J5HHT0</accession>